<evidence type="ECO:0000313" key="1">
    <source>
        <dbReference type="EMBL" id="VVC97794.1"/>
    </source>
</evidence>
<accession>A0A5E4QJQ8</accession>
<sequence>MKVPWPLALEVLGLEVFVNAGDVGHHLLPIWTLLLDHILDVLETTMHLDTDRLRSCEGNGEVGPFVVLSQSGVGDSPLSESTISHLRWLKSPSNNEAKYPAGFIEHEGVDGENRVPFSFSLQNPSKLGIILKHRQRVLKTLACKLVQFPDLSRPGLLFLRTKDSMAFCCREASARCSSGMFAMLPAVAPAPALHGSTRGTHKRKHMRQLSLHLCHRSPAEDLEVSWRHAAKRKYRQTLIHALATPLPRQLLDARKDSTRRVITCILLKFDLWMMANFKYDTPAHRRMFAFKSAT</sequence>
<evidence type="ECO:0000313" key="2">
    <source>
        <dbReference type="Proteomes" id="UP000324832"/>
    </source>
</evidence>
<dbReference type="Proteomes" id="UP000324832">
    <property type="component" value="Unassembled WGS sequence"/>
</dbReference>
<keyword evidence="2" id="KW-1185">Reference proteome</keyword>
<protein>
    <submittedName>
        <fullName evidence="1">Uncharacterized protein</fullName>
    </submittedName>
</protein>
<reference evidence="1 2" key="1">
    <citation type="submission" date="2017-07" db="EMBL/GenBank/DDBJ databases">
        <authorList>
            <person name="Talla V."/>
            <person name="Backstrom N."/>
        </authorList>
    </citation>
    <scope>NUCLEOTIDE SEQUENCE [LARGE SCALE GENOMIC DNA]</scope>
</reference>
<dbReference type="EMBL" id="FZQP02003333">
    <property type="protein sequence ID" value="VVC97794.1"/>
    <property type="molecule type" value="Genomic_DNA"/>
</dbReference>
<dbReference type="AlphaFoldDB" id="A0A5E4QJQ8"/>
<name>A0A5E4QJQ8_9NEOP</name>
<organism evidence="1 2">
    <name type="scientific">Leptidea sinapis</name>
    <dbReference type="NCBI Taxonomy" id="189913"/>
    <lineage>
        <taxon>Eukaryota</taxon>
        <taxon>Metazoa</taxon>
        <taxon>Ecdysozoa</taxon>
        <taxon>Arthropoda</taxon>
        <taxon>Hexapoda</taxon>
        <taxon>Insecta</taxon>
        <taxon>Pterygota</taxon>
        <taxon>Neoptera</taxon>
        <taxon>Endopterygota</taxon>
        <taxon>Lepidoptera</taxon>
        <taxon>Glossata</taxon>
        <taxon>Ditrysia</taxon>
        <taxon>Papilionoidea</taxon>
        <taxon>Pieridae</taxon>
        <taxon>Dismorphiinae</taxon>
        <taxon>Leptidea</taxon>
    </lineage>
</organism>
<proteinExistence type="predicted"/>
<gene>
    <name evidence="1" type="ORF">LSINAPIS_LOCUS8997</name>
</gene>